<sequence>PTSNIWDLLNVNAVFLDGQKV</sequence>
<evidence type="ECO:0000313" key="1">
    <source>
        <dbReference type="EMBL" id="SVE09819.1"/>
    </source>
</evidence>
<gene>
    <name evidence="1" type="ORF">METZ01_LOCUS462673</name>
</gene>
<accession>A0A383AQJ2</accession>
<feature type="non-terminal residue" evidence="1">
    <location>
        <position position="1"/>
    </location>
</feature>
<dbReference type="AlphaFoldDB" id="A0A383AQJ2"/>
<organism evidence="1">
    <name type="scientific">marine metagenome</name>
    <dbReference type="NCBI Taxonomy" id="408172"/>
    <lineage>
        <taxon>unclassified sequences</taxon>
        <taxon>metagenomes</taxon>
        <taxon>ecological metagenomes</taxon>
    </lineage>
</organism>
<proteinExistence type="predicted"/>
<protein>
    <submittedName>
        <fullName evidence="1">Uncharacterized protein</fullName>
    </submittedName>
</protein>
<reference evidence="1" key="1">
    <citation type="submission" date="2018-05" db="EMBL/GenBank/DDBJ databases">
        <authorList>
            <person name="Lanie J.A."/>
            <person name="Ng W.-L."/>
            <person name="Kazmierczak K.M."/>
            <person name="Andrzejewski T.M."/>
            <person name="Davidsen T.M."/>
            <person name="Wayne K.J."/>
            <person name="Tettelin H."/>
            <person name="Glass J.I."/>
            <person name="Rusch D."/>
            <person name="Podicherti R."/>
            <person name="Tsui H.-C.T."/>
            <person name="Winkler M.E."/>
        </authorList>
    </citation>
    <scope>NUCLEOTIDE SEQUENCE</scope>
</reference>
<dbReference type="EMBL" id="UINC01193965">
    <property type="protein sequence ID" value="SVE09819.1"/>
    <property type="molecule type" value="Genomic_DNA"/>
</dbReference>
<name>A0A383AQJ2_9ZZZZ</name>